<protein>
    <submittedName>
        <fullName evidence="2">Uncharacterized protein</fullName>
    </submittedName>
</protein>
<keyword evidence="3" id="KW-1185">Reference proteome</keyword>
<name>A0ABS0I2U5_9BACT</name>
<dbReference type="InterPro" id="IPR046505">
    <property type="entry name" value="DUF6683"/>
</dbReference>
<organism evidence="2 3">
    <name type="scientific">Hymenobacter ruricola</name>
    <dbReference type="NCBI Taxonomy" id="2791023"/>
    <lineage>
        <taxon>Bacteria</taxon>
        <taxon>Pseudomonadati</taxon>
        <taxon>Bacteroidota</taxon>
        <taxon>Cytophagia</taxon>
        <taxon>Cytophagales</taxon>
        <taxon>Hymenobacteraceae</taxon>
        <taxon>Hymenobacter</taxon>
    </lineage>
</organism>
<feature type="signal peptide" evidence="1">
    <location>
        <begin position="1"/>
        <end position="24"/>
    </location>
</feature>
<evidence type="ECO:0000256" key="1">
    <source>
        <dbReference type="SAM" id="SignalP"/>
    </source>
</evidence>
<sequence>MQKRFVFLGSGLLAVLLASPAARAQDGAVDLTGMGIYASEEAVNEAARESAPARGKARPVAAGAFSYVPSAALRQQTVRNAAQRLQAHQPTEAQALESAFGPGKTDYNQVYEGIIKGSGLRNNDAADALAAYILVSWMVVNNVQDGNAITVPMARGVRAQVAPLLAPKLATSGAAAQTGEGFKLQTALLFSGWQAAIKGGQLPGFRQGVASSFKSQYGFDLAPLKLTGQGLVKR</sequence>
<gene>
    <name evidence="2" type="ORF">I2H31_09215</name>
</gene>
<dbReference type="EMBL" id="JADQDM010000003">
    <property type="protein sequence ID" value="MBF9221283.1"/>
    <property type="molecule type" value="Genomic_DNA"/>
</dbReference>
<dbReference type="RefSeq" id="WP_196292732.1">
    <property type="nucleotide sequence ID" value="NZ_JADQDM010000003.1"/>
</dbReference>
<evidence type="ECO:0000313" key="2">
    <source>
        <dbReference type="EMBL" id="MBF9221283.1"/>
    </source>
</evidence>
<keyword evidence="1" id="KW-0732">Signal</keyword>
<proteinExistence type="predicted"/>
<evidence type="ECO:0000313" key="3">
    <source>
        <dbReference type="Proteomes" id="UP000618931"/>
    </source>
</evidence>
<dbReference type="Pfam" id="PF20388">
    <property type="entry name" value="DUF6683"/>
    <property type="match status" value="1"/>
</dbReference>
<comment type="caution">
    <text evidence="2">The sequence shown here is derived from an EMBL/GenBank/DDBJ whole genome shotgun (WGS) entry which is preliminary data.</text>
</comment>
<feature type="chain" id="PRO_5045680116" evidence="1">
    <location>
        <begin position="25"/>
        <end position="234"/>
    </location>
</feature>
<dbReference type="Proteomes" id="UP000618931">
    <property type="component" value="Unassembled WGS sequence"/>
</dbReference>
<accession>A0ABS0I2U5</accession>
<reference evidence="2 3" key="1">
    <citation type="submission" date="2020-11" db="EMBL/GenBank/DDBJ databases">
        <authorList>
            <person name="Kim M.K."/>
        </authorList>
    </citation>
    <scope>NUCLEOTIDE SEQUENCE [LARGE SCALE GENOMIC DNA]</scope>
    <source>
        <strain evidence="2 3">BT662</strain>
    </source>
</reference>